<evidence type="ECO:0000313" key="1">
    <source>
        <dbReference type="EMBL" id="MDQ8208216.1"/>
    </source>
</evidence>
<sequence length="310" mass="35577">MKILDRLPVLVTAYNRPDKVQLVLEQLSRIDFVDVFIAFDGPKNSGESVAVASAREVARKYIVDESRILYSEKNLGCRYAMTKAIDWFFEQVEFGVINEDDVIIDSTYFDAMRVMLPAYADSNEVFLINSFVTPRQGLAKPFFKGEFISSWGWATWRNRWSLYDDSLMCEAVTFKSLRARFPSVSNAIYFYLAFKLCKQGKMSSWAYRWVATVWSHDGISLTPTSSLSQSIGITPDATHTSKETHLLLKKDSINQDDLLNVCVVLGPDRLRDDRILSYISGSTNFIKLLRMMVSCCVPNPLFFRIRRQLR</sequence>
<dbReference type="RefSeq" id="WP_308950711.1">
    <property type="nucleotide sequence ID" value="NZ_JARXHW010000026.1"/>
</dbReference>
<name>A0ABU1AVP0_9BACT</name>
<protein>
    <recommendedName>
        <fullName evidence="3">Glycosyltransferase 2-like domain-containing protein</fullName>
    </recommendedName>
</protein>
<accession>A0ABU1AVP0</accession>
<keyword evidence="2" id="KW-1185">Reference proteome</keyword>
<dbReference type="EMBL" id="JARXHW010000026">
    <property type="protein sequence ID" value="MDQ8208216.1"/>
    <property type="molecule type" value="Genomic_DNA"/>
</dbReference>
<dbReference type="Gene3D" id="3.90.550.10">
    <property type="entry name" value="Spore Coat Polysaccharide Biosynthesis Protein SpsA, Chain A"/>
    <property type="match status" value="1"/>
</dbReference>
<evidence type="ECO:0008006" key="3">
    <source>
        <dbReference type="Google" id="ProtNLM"/>
    </source>
</evidence>
<reference evidence="1 2" key="1">
    <citation type="submission" date="2023-04" db="EMBL/GenBank/DDBJ databases">
        <title>A novel bacteria isolated from coastal sediment.</title>
        <authorList>
            <person name="Liu X.-J."/>
            <person name="Du Z.-J."/>
        </authorList>
    </citation>
    <scope>NUCLEOTIDE SEQUENCE [LARGE SCALE GENOMIC DNA]</scope>
    <source>
        <strain evidence="1 2">SDUM461003</strain>
    </source>
</reference>
<gene>
    <name evidence="1" type="ORF">QEH52_11900</name>
</gene>
<organism evidence="1 2">
    <name type="scientific">Thalassobacterium maritimum</name>
    <dbReference type="NCBI Taxonomy" id="3041265"/>
    <lineage>
        <taxon>Bacteria</taxon>
        <taxon>Pseudomonadati</taxon>
        <taxon>Verrucomicrobiota</taxon>
        <taxon>Opitutia</taxon>
        <taxon>Puniceicoccales</taxon>
        <taxon>Coraliomargaritaceae</taxon>
        <taxon>Thalassobacterium</taxon>
    </lineage>
</organism>
<comment type="caution">
    <text evidence="1">The sequence shown here is derived from an EMBL/GenBank/DDBJ whole genome shotgun (WGS) entry which is preliminary data.</text>
</comment>
<dbReference type="SUPFAM" id="SSF53448">
    <property type="entry name" value="Nucleotide-diphospho-sugar transferases"/>
    <property type="match status" value="1"/>
</dbReference>
<evidence type="ECO:0000313" key="2">
    <source>
        <dbReference type="Proteomes" id="UP001225316"/>
    </source>
</evidence>
<proteinExistence type="predicted"/>
<dbReference type="Proteomes" id="UP001225316">
    <property type="component" value="Unassembled WGS sequence"/>
</dbReference>
<dbReference type="InterPro" id="IPR029044">
    <property type="entry name" value="Nucleotide-diphossugar_trans"/>
</dbReference>